<dbReference type="InterPro" id="IPR050312">
    <property type="entry name" value="IolE/XylAMocC-like"/>
</dbReference>
<dbReference type="AlphaFoldDB" id="A0A497E2K5"/>
<dbReference type="PANTHER" id="PTHR12110:SF21">
    <property type="entry name" value="XYLOSE ISOMERASE-LIKE TIM BARREL DOMAIN-CONTAINING PROTEIN"/>
    <property type="match status" value="1"/>
</dbReference>
<evidence type="ECO:0000313" key="3">
    <source>
        <dbReference type="Proteomes" id="UP000279422"/>
    </source>
</evidence>
<gene>
    <name evidence="2" type="ORF">DRJ00_07545</name>
</gene>
<accession>A0A497E2K5</accession>
<dbReference type="SUPFAM" id="SSF51658">
    <property type="entry name" value="Xylose isomerase-like"/>
    <property type="match status" value="1"/>
</dbReference>
<sequence>MKIGFLTEYSEERVEFAKKAGFDCLEVSVTPGSALDVRNLTKEKIERIRKVFTRNEVKISDLACYFLNHLDPDEKKRKENNEYFISVLKISKEFGTNIVTTNTWGDRTRPPKENLSLYKKVFSEYAKIAEDNGVRIAMENCPHINGYPFSIGNIGYSPSIWKLLFEAVPSLAIGLQYDPSHLVWLGIDYLRGIYDFKERIYSVHAKDTEIIKNNLYKEGILGTNWWRYRLPGLGEINWQKFLGALYDIGYQGDIIIELEDPVFCRDRIDEGLKLGLKYLRLFVL</sequence>
<protein>
    <submittedName>
        <fullName evidence="2">Sugar phosphate isomerase/epimerase</fullName>
    </submittedName>
</protein>
<evidence type="ECO:0000259" key="1">
    <source>
        <dbReference type="Pfam" id="PF01261"/>
    </source>
</evidence>
<dbReference type="GO" id="GO:0016853">
    <property type="term" value="F:isomerase activity"/>
    <property type="evidence" value="ECO:0007669"/>
    <property type="project" value="UniProtKB-KW"/>
</dbReference>
<comment type="caution">
    <text evidence="2">The sequence shown here is derived from an EMBL/GenBank/DDBJ whole genome shotgun (WGS) entry which is preliminary data.</text>
</comment>
<evidence type="ECO:0000313" key="2">
    <source>
        <dbReference type="EMBL" id="RLE07760.1"/>
    </source>
</evidence>
<dbReference type="PANTHER" id="PTHR12110">
    <property type="entry name" value="HYDROXYPYRUVATE ISOMERASE"/>
    <property type="match status" value="1"/>
</dbReference>
<dbReference type="Proteomes" id="UP000279422">
    <property type="component" value="Unassembled WGS sequence"/>
</dbReference>
<dbReference type="EMBL" id="QMPZ01000142">
    <property type="protein sequence ID" value="RLE07760.1"/>
    <property type="molecule type" value="Genomic_DNA"/>
</dbReference>
<dbReference type="Pfam" id="PF01261">
    <property type="entry name" value="AP_endonuc_2"/>
    <property type="match status" value="1"/>
</dbReference>
<name>A0A497E2K5_UNCAE</name>
<dbReference type="InterPro" id="IPR013022">
    <property type="entry name" value="Xyl_isomerase-like_TIM-brl"/>
</dbReference>
<organism evidence="2 3">
    <name type="scientific">Aerophobetes bacterium</name>
    <dbReference type="NCBI Taxonomy" id="2030807"/>
    <lineage>
        <taxon>Bacteria</taxon>
        <taxon>Candidatus Aerophobota</taxon>
    </lineage>
</organism>
<feature type="domain" description="Xylose isomerase-like TIM barrel" evidence="1">
    <location>
        <begin position="14"/>
        <end position="279"/>
    </location>
</feature>
<keyword evidence="2" id="KW-0413">Isomerase</keyword>
<reference evidence="2 3" key="1">
    <citation type="submission" date="2018-06" db="EMBL/GenBank/DDBJ databases">
        <title>Extensive metabolic versatility and redundancy in microbially diverse, dynamic hydrothermal sediments.</title>
        <authorList>
            <person name="Dombrowski N."/>
            <person name="Teske A."/>
            <person name="Baker B.J."/>
        </authorList>
    </citation>
    <scope>NUCLEOTIDE SEQUENCE [LARGE SCALE GENOMIC DNA]</scope>
    <source>
        <strain evidence="2">B47_G16</strain>
    </source>
</reference>
<proteinExistence type="predicted"/>
<dbReference type="Gene3D" id="3.20.20.150">
    <property type="entry name" value="Divalent-metal-dependent TIM barrel enzymes"/>
    <property type="match status" value="1"/>
</dbReference>
<dbReference type="InterPro" id="IPR036237">
    <property type="entry name" value="Xyl_isomerase-like_sf"/>
</dbReference>